<accession>A0A4V2X5G7</accession>
<dbReference type="AlphaFoldDB" id="A0A4V2X5G7"/>
<name>A0A4V2X5G7_PHOLU</name>
<comment type="caution">
    <text evidence="1">The sequence shown here is derived from an EMBL/GenBank/DDBJ whole genome shotgun (WGS) entry which is preliminary data.</text>
</comment>
<reference evidence="1 2" key="1">
    <citation type="journal article" date="2019" name="Int. J. Syst. Evol. Microbiol.">
        <title>Photorhabdus khanii subsp. guanajuatensis subsp. nov., isolated from Heterorhabditis atacamensis, and Photorhabdus luminescens subsp. mexicana subsp. nov., isolated from Heterorhabditis mexicana entomopathogenic nematodes.</title>
        <authorList>
            <person name="Machado R.A.R."/>
            <person name="Bruno P."/>
            <person name="Arce C.C.M."/>
            <person name="Liechti N."/>
            <person name="Kohler A."/>
            <person name="Bernal J."/>
            <person name="Bruggmann R."/>
            <person name="Turlings T.C.J."/>
        </authorList>
    </citation>
    <scope>NUCLEOTIDE SEQUENCE [LARGE SCALE GENOMIC DNA]</scope>
    <source>
        <strain evidence="1 2">MEX47-22</strain>
    </source>
</reference>
<dbReference type="EMBL" id="PUJX01000018">
    <property type="protein sequence ID" value="TDB48055.1"/>
    <property type="molecule type" value="Genomic_DNA"/>
</dbReference>
<protein>
    <submittedName>
        <fullName evidence="1">Uncharacterized protein</fullName>
    </submittedName>
</protein>
<evidence type="ECO:0000313" key="2">
    <source>
        <dbReference type="Proteomes" id="UP000295550"/>
    </source>
</evidence>
<organism evidence="1 2">
    <name type="scientific">Photorhabdus luminescens subsp. mexicana</name>
    <dbReference type="NCBI Taxonomy" id="2100167"/>
    <lineage>
        <taxon>Bacteria</taxon>
        <taxon>Pseudomonadati</taxon>
        <taxon>Pseudomonadota</taxon>
        <taxon>Gammaproteobacteria</taxon>
        <taxon>Enterobacterales</taxon>
        <taxon>Morganellaceae</taxon>
        <taxon>Photorhabdus</taxon>
    </lineage>
</organism>
<sequence length="96" mass="11081">MNISKSTINFANRRNIDIEMINIDGADVVWFSQIEDGEVSGEPMFVMFNNQNNLTWKGNIYLPQVIKEEIPATILSEKQLKEMIKFLKKELPDACM</sequence>
<dbReference type="RefSeq" id="WP_132346763.1">
    <property type="nucleotide sequence ID" value="NZ_CAWOLF010000018.1"/>
</dbReference>
<gene>
    <name evidence="1" type="ORF">C5468_16760</name>
</gene>
<proteinExistence type="predicted"/>
<dbReference type="Proteomes" id="UP000295550">
    <property type="component" value="Unassembled WGS sequence"/>
</dbReference>
<evidence type="ECO:0000313" key="1">
    <source>
        <dbReference type="EMBL" id="TDB48055.1"/>
    </source>
</evidence>